<keyword evidence="2" id="KW-1185">Reference proteome</keyword>
<dbReference type="EMBL" id="PYSV01000013">
    <property type="protein sequence ID" value="PTA67329.1"/>
    <property type="molecule type" value="Genomic_DNA"/>
</dbReference>
<accession>A0A2T3W621</accession>
<evidence type="ECO:0008006" key="3">
    <source>
        <dbReference type="Google" id="ProtNLM"/>
    </source>
</evidence>
<comment type="caution">
    <text evidence="1">The sequence shown here is derived from an EMBL/GenBank/DDBJ whole genome shotgun (WGS) entry which is preliminary data.</text>
</comment>
<gene>
    <name evidence="1" type="ORF">C8263_13610</name>
</gene>
<protein>
    <recommendedName>
        <fullName evidence="3">SHOCT domain-containing protein</fullName>
    </recommendedName>
</protein>
<proteinExistence type="predicted"/>
<organism evidence="1 2">
    <name type="scientific">Deinococcus arcticus</name>
    <dbReference type="NCBI Taxonomy" id="2136176"/>
    <lineage>
        <taxon>Bacteria</taxon>
        <taxon>Thermotogati</taxon>
        <taxon>Deinococcota</taxon>
        <taxon>Deinococci</taxon>
        <taxon>Deinococcales</taxon>
        <taxon>Deinococcaceae</taxon>
        <taxon>Deinococcus</taxon>
    </lineage>
</organism>
<reference evidence="1 2" key="1">
    <citation type="submission" date="2018-03" db="EMBL/GenBank/DDBJ databases">
        <title>Draft genome of Deinococcus sp. OD32.</title>
        <authorList>
            <person name="Wang X.-P."/>
            <person name="Du Z.-J."/>
        </authorList>
    </citation>
    <scope>NUCLEOTIDE SEQUENCE [LARGE SCALE GENOMIC DNA]</scope>
    <source>
        <strain evidence="1 2">OD32</strain>
    </source>
</reference>
<evidence type="ECO:0000313" key="1">
    <source>
        <dbReference type="EMBL" id="PTA67329.1"/>
    </source>
</evidence>
<sequence length="241" mass="26898">MSFLKKLEEISKKATEVASEIGVESQKRYAEYQQKTEEQRKVAEAEAARKKADTDAFLAQHIPSIVKFKVAANYHGGYPGMPDIIDGGELYVGEWDLVWVKHQTVIHLPYCDTHDLELENFKVSMVRSIIAGGHDNDVHRLKNTVVVVCRINDVKQRVKFEIWGGLSVHAGALNAQKVIDHMAEFRHLFVAESQPTPATPQVAAGGISVTAELERLAELHAKGVLDAEEFKAFKAKLLEKL</sequence>
<dbReference type="Proteomes" id="UP000240317">
    <property type="component" value="Unassembled WGS sequence"/>
</dbReference>
<name>A0A2T3W621_9DEIO</name>
<dbReference type="AlphaFoldDB" id="A0A2T3W621"/>
<evidence type="ECO:0000313" key="2">
    <source>
        <dbReference type="Proteomes" id="UP000240317"/>
    </source>
</evidence>